<dbReference type="PROSITE" id="PS50878">
    <property type="entry name" value="RT_POL"/>
    <property type="match status" value="1"/>
</dbReference>
<sequence>MVDSWCPITCNSSNDGPQKLQNLGILHHNIQSLGNKVLALNVLLSSWSLKPAILCFSEHWLHKDHLLHININQYKLVANYCRNSNRYGGTCIFALNDLKIRELPFLNNLAREKVFEISAIELVDFKITVVCIYRSPNSSKEIFLELLDETLNKLLTKGRLLVLCGDWNINLLEENTHQKALQSLLISNNLQNTVLCPTRVTLNTRSLLDVMIRNKIFYHSTTKVVEMGFSDHFALVMSVLVHSPSTCSKYVVKRIFSRRNIAKFNDQLKIELWDEVYSQFDVNSAYCVFLSKFLKYFLHIFPLKKVFSKKGKKSGWITQGIKVSRQRLQLLYLLKRKMALSVHTLNYIKKYQRIYKKVISVARQRENDQIIQRSINNSKTLWQIIKKESGNGFTEIENISLEIDSMLVTNPQDISHQFNEFFVNSVDRLIHLNRNCKNDHATVNDIILNPNVLFLVPVTEEEVLKVTSKLKTKISAGFDEIPDMIVKQCIQFIKKPLTFIFNLSLSSGIFPDQMKIAKVRPIFKKGQKQNITNYRPISILSVFSKILETLMYNRVVNFLNKFKLISNAQNGFRKNKSTFTAIQTFIGQIQKTLDNKQFAFGIFLDLSKAFDVINHNLLLAKLELYGLRGIAHAWMRSYLTDRTQFVEIHHMDQKTFKIKTLTSSLKAIKHGVPQGSVLGPLLFLLFINDLPRIIQNAEVVLFADDTNILITGNDMLSLNEKIQNVKNQLEKWFYENHLIINTEKSKVIFFRGSRSTPIIRSIFSLNNKEVVCSSDVKFLGICITEDLSWATHTQYVCKKLSKTLYLIKSLRDSVSQSVLRNVYLAKFESVLKYGIIFWGGVKKDSETLFKLQKKCLRVVKGVRNRVSCRNLFREFKILTVTSLYIFEILCFIIKNRIYTTQYSDVHGYNTIHKHNLYVQFCNTERCKRGVIGMGTKIFNGLPTELKSVNNFNVFKKKLKNYLLCNVFYSLQEFFNNC</sequence>
<dbReference type="PANTHER" id="PTHR33332">
    <property type="entry name" value="REVERSE TRANSCRIPTASE DOMAIN-CONTAINING PROTEIN"/>
    <property type="match status" value="1"/>
</dbReference>
<dbReference type="InterPro" id="IPR043502">
    <property type="entry name" value="DNA/RNA_pol_sf"/>
</dbReference>
<protein>
    <recommendedName>
        <fullName evidence="1">Reverse transcriptase domain-containing protein</fullName>
    </recommendedName>
</protein>
<dbReference type="CDD" id="cd01650">
    <property type="entry name" value="RT_nLTR_like"/>
    <property type="match status" value="1"/>
</dbReference>
<evidence type="ECO:0000313" key="4">
    <source>
        <dbReference type="Proteomes" id="UP000235965"/>
    </source>
</evidence>
<dbReference type="Gene3D" id="3.60.10.10">
    <property type="entry name" value="Endonuclease/exonuclease/phosphatase"/>
    <property type="match status" value="1"/>
</dbReference>
<dbReference type="EMBL" id="NEVH01005885">
    <property type="protein sequence ID" value="PNF38517.1"/>
    <property type="molecule type" value="Genomic_DNA"/>
</dbReference>
<organism evidence="2 4">
    <name type="scientific">Cryptotermes secundus</name>
    <dbReference type="NCBI Taxonomy" id="105785"/>
    <lineage>
        <taxon>Eukaryota</taxon>
        <taxon>Metazoa</taxon>
        <taxon>Ecdysozoa</taxon>
        <taxon>Arthropoda</taxon>
        <taxon>Hexapoda</taxon>
        <taxon>Insecta</taxon>
        <taxon>Pterygota</taxon>
        <taxon>Neoptera</taxon>
        <taxon>Polyneoptera</taxon>
        <taxon>Dictyoptera</taxon>
        <taxon>Blattodea</taxon>
        <taxon>Blattoidea</taxon>
        <taxon>Termitoidae</taxon>
        <taxon>Kalotermitidae</taxon>
        <taxon>Cryptotermitinae</taxon>
        <taxon>Cryptotermes</taxon>
    </lineage>
</organism>
<dbReference type="AlphaFoldDB" id="A0A2J7RCF4"/>
<name>A0A2J7RCF4_9NEOP</name>
<accession>A0A2J7RCF4</accession>
<evidence type="ECO:0000313" key="2">
    <source>
        <dbReference type="EMBL" id="PNF38517.1"/>
    </source>
</evidence>
<dbReference type="SUPFAM" id="SSF56672">
    <property type="entry name" value="DNA/RNA polymerases"/>
    <property type="match status" value="1"/>
</dbReference>
<evidence type="ECO:0000259" key="1">
    <source>
        <dbReference type="PROSITE" id="PS50878"/>
    </source>
</evidence>
<reference evidence="2 4" key="1">
    <citation type="submission" date="2017-12" db="EMBL/GenBank/DDBJ databases">
        <title>Hemimetabolous genomes reveal molecular basis of termite eusociality.</title>
        <authorList>
            <person name="Harrison M.C."/>
            <person name="Jongepier E."/>
            <person name="Robertson H.M."/>
            <person name="Arning N."/>
            <person name="Bitard-Feildel T."/>
            <person name="Chao H."/>
            <person name="Childers C.P."/>
            <person name="Dinh H."/>
            <person name="Doddapaneni H."/>
            <person name="Dugan S."/>
            <person name="Gowin J."/>
            <person name="Greiner C."/>
            <person name="Han Y."/>
            <person name="Hu H."/>
            <person name="Hughes D.S.T."/>
            <person name="Huylmans A.-K."/>
            <person name="Kemena C."/>
            <person name="Kremer L.P.M."/>
            <person name="Lee S.L."/>
            <person name="Lopez-Ezquerra A."/>
            <person name="Mallet L."/>
            <person name="Monroy-Kuhn J.M."/>
            <person name="Moser A."/>
            <person name="Murali S.C."/>
            <person name="Muzny D.M."/>
            <person name="Otani S."/>
            <person name="Piulachs M.-D."/>
            <person name="Poelchau M."/>
            <person name="Qu J."/>
            <person name="Schaub F."/>
            <person name="Wada-Katsumata A."/>
            <person name="Worley K.C."/>
            <person name="Xie Q."/>
            <person name="Ylla G."/>
            <person name="Poulsen M."/>
            <person name="Gibbs R.A."/>
            <person name="Schal C."/>
            <person name="Richards S."/>
            <person name="Belles X."/>
            <person name="Korb J."/>
            <person name="Bornberg-Bauer E."/>
        </authorList>
    </citation>
    <scope>NUCLEOTIDE SEQUENCE [LARGE SCALE GENOMIC DNA]</scope>
    <source>
        <tissue evidence="2">Whole body</tissue>
    </source>
</reference>
<dbReference type="InParanoid" id="A0A2J7RCF4"/>
<dbReference type="SUPFAM" id="SSF56219">
    <property type="entry name" value="DNase I-like"/>
    <property type="match status" value="1"/>
</dbReference>
<dbReference type="GO" id="GO:0071897">
    <property type="term" value="P:DNA biosynthetic process"/>
    <property type="evidence" value="ECO:0007669"/>
    <property type="project" value="UniProtKB-ARBA"/>
</dbReference>
<dbReference type="OrthoDB" id="6774216at2759"/>
<dbReference type="Proteomes" id="UP000235965">
    <property type="component" value="Unassembled WGS sequence"/>
</dbReference>
<proteinExistence type="predicted"/>
<dbReference type="EMBL" id="NEVH01004665">
    <property type="protein sequence ID" value="PNF39352.1"/>
    <property type="molecule type" value="Genomic_DNA"/>
</dbReference>
<dbReference type="InterPro" id="IPR036691">
    <property type="entry name" value="Endo/exonu/phosph_ase_sf"/>
</dbReference>
<dbReference type="Pfam" id="PF14529">
    <property type="entry name" value="Exo_endo_phos_2"/>
    <property type="match status" value="1"/>
</dbReference>
<dbReference type="InterPro" id="IPR000477">
    <property type="entry name" value="RT_dom"/>
</dbReference>
<keyword evidence="4" id="KW-1185">Reference proteome</keyword>
<gene>
    <name evidence="2" type="ORF">B7P43_G03953</name>
    <name evidence="3" type="ORF">B7P43_G18367</name>
</gene>
<comment type="caution">
    <text evidence="2">The sequence shown here is derived from an EMBL/GenBank/DDBJ whole genome shotgun (WGS) entry which is preliminary data.</text>
</comment>
<dbReference type="InterPro" id="IPR005135">
    <property type="entry name" value="Endo/exonuclease/phosphatase"/>
</dbReference>
<feature type="domain" description="Reverse transcriptase" evidence="1">
    <location>
        <begin position="503"/>
        <end position="783"/>
    </location>
</feature>
<evidence type="ECO:0000313" key="3">
    <source>
        <dbReference type="EMBL" id="PNF39352.1"/>
    </source>
</evidence>
<dbReference type="Pfam" id="PF00078">
    <property type="entry name" value="RVT_1"/>
    <property type="match status" value="1"/>
</dbReference>
<dbReference type="GO" id="GO:0003824">
    <property type="term" value="F:catalytic activity"/>
    <property type="evidence" value="ECO:0007669"/>
    <property type="project" value="InterPro"/>
</dbReference>